<proteinExistence type="predicted"/>
<gene>
    <name evidence="2" type="ORF">FHU34_112914</name>
</gene>
<protein>
    <submittedName>
        <fullName evidence="2">Uncharacterized protein</fullName>
    </submittedName>
</protein>
<dbReference type="RefSeq" id="WP_244312030.1">
    <property type="nucleotide sequence ID" value="NZ_VIWZ01000001.1"/>
</dbReference>
<dbReference type="GeneID" id="300132143"/>
<accession>A0A561W149</accession>
<name>A0A561W149_9ACTN</name>
<reference evidence="2 3" key="1">
    <citation type="submission" date="2019-06" db="EMBL/GenBank/DDBJ databases">
        <title>Sequencing the genomes of 1000 actinobacteria strains.</title>
        <authorList>
            <person name="Klenk H.-P."/>
        </authorList>
    </citation>
    <scope>NUCLEOTIDE SEQUENCE [LARGE SCALE GENOMIC DNA]</scope>
    <source>
        <strain evidence="2 3">DSM 45885</strain>
    </source>
</reference>
<sequence length="313" mass="34351">MVARRWDARFEEEHLVLRRWRLLPWPKAYVRRIPLAEILHIGSFTATDHAKRHAQLSVQNTSAPDLTEVIPVSFTREQWTFAGWFMEERRAAIRRASPTRPPQLRPKASSGQVALSCPPADLAAPSRPATDLAALSRQRAQLAAALRTHLAARQASTTRGQAQLAATLRAHLAARQASTTLSMPSTTPVMRAGDGKLPVWLWLEDGEVHGSLISAGNASPRHLTPADVAHLLLADPSRAMPAIRALTGIVDRQLALAHLRSWQRPDRVVVNLGASDLAGRRVTEAQQKPGRSNPDGTVRTVSGGLPSLNKRRR</sequence>
<evidence type="ECO:0000313" key="3">
    <source>
        <dbReference type="Proteomes" id="UP000317685"/>
    </source>
</evidence>
<evidence type="ECO:0000313" key="2">
    <source>
        <dbReference type="EMBL" id="TWG17572.1"/>
    </source>
</evidence>
<dbReference type="EMBL" id="VIWZ01000001">
    <property type="protein sequence ID" value="TWG17572.1"/>
    <property type="molecule type" value="Genomic_DNA"/>
</dbReference>
<feature type="region of interest" description="Disordered" evidence="1">
    <location>
        <begin position="282"/>
        <end position="313"/>
    </location>
</feature>
<comment type="caution">
    <text evidence="2">The sequence shown here is derived from an EMBL/GenBank/DDBJ whole genome shotgun (WGS) entry which is preliminary data.</text>
</comment>
<keyword evidence="3" id="KW-1185">Reference proteome</keyword>
<dbReference type="AlphaFoldDB" id="A0A561W149"/>
<evidence type="ECO:0000256" key="1">
    <source>
        <dbReference type="SAM" id="MobiDB-lite"/>
    </source>
</evidence>
<organism evidence="2 3">
    <name type="scientific">Micromonospora taraxaci</name>
    <dbReference type="NCBI Taxonomy" id="1316803"/>
    <lineage>
        <taxon>Bacteria</taxon>
        <taxon>Bacillati</taxon>
        <taxon>Actinomycetota</taxon>
        <taxon>Actinomycetes</taxon>
        <taxon>Micromonosporales</taxon>
        <taxon>Micromonosporaceae</taxon>
        <taxon>Micromonospora</taxon>
    </lineage>
</organism>
<dbReference type="Proteomes" id="UP000317685">
    <property type="component" value="Unassembled WGS sequence"/>
</dbReference>